<evidence type="ECO:0000256" key="1">
    <source>
        <dbReference type="SAM" id="SignalP"/>
    </source>
</evidence>
<protein>
    <submittedName>
        <fullName evidence="2">Uncharacterized protein</fullName>
    </submittedName>
</protein>
<keyword evidence="3" id="KW-1185">Reference proteome</keyword>
<proteinExistence type="predicted"/>
<reference evidence="2" key="1">
    <citation type="journal article" date="2019" name="bioRxiv">
        <title>The Genome of the Zebra Mussel, Dreissena polymorpha: A Resource for Invasive Species Research.</title>
        <authorList>
            <person name="McCartney M.A."/>
            <person name="Auch B."/>
            <person name="Kono T."/>
            <person name="Mallez S."/>
            <person name="Zhang Y."/>
            <person name="Obille A."/>
            <person name="Becker A."/>
            <person name="Abrahante J.E."/>
            <person name="Garbe J."/>
            <person name="Badalamenti J.P."/>
            <person name="Herman A."/>
            <person name="Mangelson H."/>
            <person name="Liachko I."/>
            <person name="Sullivan S."/>
            <person name="Sone E.D."/>
            <person name="Koren S."/>
            <person name="Silverstein K.A.T."/>
            <person name="Beckman K.B."/>
            <person name="Gohl D.M."/>
        </authorList>
    </citation>
    <scope>NUCLEOTIDE SEQUENCE</scope>
    <source>
        <strain evidence="2">Duluth1</strain>
        <tissue evidence="2">Whole animal</tissue>
    </source>
</reference>
<gene>
    <name evidence="2" type="ORF">DPMN_012675</name>
</gene>
<feature type="chain" id="PRO_5039305473" evidence="1">
    <location>
        <begin position="27"/>
        <end position="67"/>
    </location>
</feature>
<comment type="caution">
    <text evidence="2">The sequence shown here is derived from an EMBL/GenBank/DDBJ whole genome shotgun (WGS) entry which is preliminary data.</text>
</comment>
<evidence type="ECO:0000313" key="2">
    <source>
        <dbReference type="EMBL" id="KAH3888635.1"/>
    </source>
</evidence>
<evidence type="ECO:0000313" key="3">
    <source>
        <dbReference type="Proteomes" id="UP000828390"/>
    </source>
</evidence>
<dbReference type="AlphaFoldDB" id="A0A9D4N3W0"/>
<keyword evidence="1" id="KW-0732">Signal</keyword>
<reference evidence="2" key="2">
    <citation type="submission" date="2020-11" db="EMBL/GenBank/DDBJ databases">
        <authorList>
            <person name="McCartney M.A."/>
            <person name="Auch B."/>
            <person name="Kono T."/>
            <person name="Mallez S."/>
            <person name="Becker A."/>
            <person name="Gohl D.M."/>
            <person name="Silverstein K.A.T."/>
            <person name="Koren S."/>
            <person name="Bechman K.B."/>
            <person name="Herman A."/>
            <person name="Abrahante J.E."/>
            <person name="Garbe J."/>
        </authorList>
    </citation>
    <scope>NUCLEOTIDE SEQUENCE</scope>
    <source>
        <strain evidence="2">Duluth1</strain>
        <tissue evidence="2">Whole animal</tissue>
    </source>
</reference>
<name>A0A9D4N3W0_DREPO</name>
<organism evidence="2 3">
    <name type="scientific">Dreissena polymorpha</name>
    <name type="common">Zebra mussel</name>
    <name type="synonym">Mytilus polymorpha</name>
    <dbReference type="NCBI Taxonomy" id="45954"/>
    <lineage>
        <taxon>Eukaryota</taxon>
        <taxon>Metazoa</taxon>
        <taxon>Spiralia</taxon>
        <taxon>Lophotrochozoa</taxon>
        <taxon>Mollusca</taxon>
        <taxon>Bivalvia</taxon>
        <taxon>Autobranchia</taxon>
        <taxon>Heteroconchia</taxon>
        <taxon>Euheterodonta</taxon>
        <taxon>Imparidentia</taxon>
        <taxon>Neoheterodontei</taxon>
        <taxon>Myida</taxon>
        <taxon>Dreissenoidea</taxon>
        <taxon>Dreissenidae</taxon>
        <taxon>Dreissena</taxon>
    </lineage>
</organism>
<dbReference type="EMBL" id="JAIWYP010000001">
    <property type="protein sequence ID" value="KAH3888635.1"/>
    <property type="molecule type" value="Genomic_DNA"/>
</dbReference>
<sequence>MPYCRKVLVVVMLCLLGSILVQETAARCNCRKRCLYSECHAGACAENDTLFNCCPDHSRICKGVKPK</sequence>
<accession>A0A9D4N3W0</accession>
<dbReference type="Proteomes" id="UP000828390">
    <property type="component" value="Unassembled WGS sequence"/>
</dbReference>
<feature type="signal peptide" evidence="1">
    <location>
        <begin position="1"/>
        <end position="26"/>
    </location>
</feature>